<feature type="signal peptide" evidence="5">
    <location>
        <begin position="1"/>
        <end position="22"/>
    </location>
</feature>
<dbReference type="PANTHER" id="PTHR35535">
    <property type="entry name" value="HEAT SHOCK PROTEIN HSLJ"/>
    <property type="match status" value="1"/>
</dbReference>
<dbReference type="Pfam" id="PF03724">
    <property type="entry name" value="META"/>
    <property type="match status" value="1"/>
</dbReference>
<organism evidence="8 9">
    <name type="scientific">Marinobacter xestospongiae</name>
    <dbReference type="NCBI Taxonomy" id="994319"/>
    <lineage>
        <taxon>Bacteria</taxon>
        <taxon>Pseudomonadati</taxon>
        <taxon>Pseudomonadota</taxon>
        <taxon>Gammaproteobacteria</taxon>
        <taxon>Pseudomonadales</taxon>
        <taxon>Marinobacteraceae</taxon>
        <taxon>Marinobacter</taxon>
    </lineage>
</organism>
<dbReference type="InterPro" id="IPR038670">
    <property type="entry name" value="HslJ-like_sf"/>
</dbReference>
<dbReference type="EMBL" id="JAWIIJ010000004">
    <property type="protein sequence ID" value="MDV2078550.1"/>
    <property type="molecule type" value="Genomic_DNA"/>
</dbReference>
<keyword evidence="1 5" id="KW-0732">Signal</keyword>
<feature type="chain" id="PRO_5046040006" evidence="5">
    <location>
        <begin position="23"/>
        <end position="325"/>
    </location>
</feature>
<feature type="domain" description="DUF306" evidence="6">
    <location>
        <begin position="211"/>
        <end position="315"/>
    </location>
</feature>
<evidence type="ECO:0000256" key="3">
    <source>
        <dbReference type="ARBA" id="ARBA00023139"/>
    </source>
</evidence>
<keyword evidence="9" id="KW-1185">Reference proteome</keyword>
<dbReference type="InterPro" id="IPR053147">
    <property type="entry name" value="Hsp_HslJ-like"/>
</dbReference>
<dbReference type="InterPro" id="IPR018660">
    <property type="entry name" value="MliC"/>
</dbReference>
<dbReference type="SUPFAM" id="SSF141488">
    <property type="entry name" value="YdhA-like"/>
    <property type="match status" value="1"/>
</dbReference>
<dbReference type="InterPro" id="IPR036328">
    <property type="entry name" value="MliC_sf"/>
</dbReference>
<keyword evidence="3" id="KW-0564">Palmitate</keyword>
<gene>
    <name evidence="8" type="ORF">RYS15_07630</name>
</gene>
<dbReference type="InterPro" id="IPR005184">
    <property type="entry name" value="DUF306_Meta_HslJ"/>
</dbReference>
<evidence type="ECO:0000256" key="4">
    <source>
        <dbReference type="ARBA" id="ARBA00023288"/>
    </source>
</evidence>
<dbReference type="Pfam" id="PF09864">
    <property type="entry name" value="MliC"/>
    <property type="match status" value="1"/>
</dbReference>
<comment type="caution">
    <text evidence="8">The sequence shown here is derived from an EMBL/GenBank/DDBJ whole genome shotgun (WGS) entry which is preliminary data.</text>
</comment>
<evidence type="ECO:0000256" key="5">
    <source>
        <dbReference type="SAM" id="SignalP"/>
    </source>
</evidence>
<sequence>MNPMRPLAAAALTGLVALSGCASIGGGMAAGGSSVEPLAGYECGQLQVLAGFDGERATLQAGNRTLVLEQVPAASGAKYQSPNNAGTSFWTKGNLALLEVDGRAWPECVALGAVPGTFSAGGNEPFWRVSLAQDQLTFDEPGKTSQVVPYQLQSRQPLGLTLAAELANGPVTLAVERQLCRDSMTGMPHPYQVELSRDGGTLAGCGGDPRQLLQGVEWVVESIDGEGMVDDTRATINFLADDRIAGRASCNRFMGGYEVTGEGLGISRLASTMMACQPEVLAQERRFMGSLEQVRSADFNADGALVLTTTEGGTIRAYPSRSLSQ</sequence>
<dbReference type="Proteomes" id="UP001269819">
    <property type="component" value="Unassembled WGS sequence"/>
</dbReference>
<evidence type="ECO:0000256" key="1">
    <source>
        <dbReference type="ARBA" id="ARBA00022729"/>
    </source>
</evidence>
<evidence type="ECO:0000259" key="7">
    <source>
        <dbReference type="Pfam" id="PF09864"/>
    </source>
</evidence>
<proteinExistence type="predicted"/>
<name>A0ABU3VWA1_9GAMM</name>
<reference evidence="8 9" key="1">
    <citation type="submission" date="2023-10" db="EMBL/GenBank/DDBJ databases">
        <title>Characteristics and mechanism of a salt-tolerant marine origin heterotrophic nitrifying- aerobic denitrifying bacteria Marinobacter xestospongiae HN1.</title>
        <authorList>
            <person name="Qi R."/>
        </authorList>
    </citation>
    <scope>NUCLEOTIDE SEQUENCE [LARGE SCALE GENOMIC DNA]</scope>
    <source>
        <strain evidence="8 9">HN1</strain>
    </source>
</reference>
<protein>
    <submittedName>
        <fullName evidence="8">META domain-containing protein</fullName>
    </submittedName>
</protein>
<evidence type="ECO:0000313" key="8">
    <source>
        <dbReference type="EMBL" id="MDV2078550.1"/>
    </source>
</evidence>
<dbReference type="PROSITE" id="PS51257">
    <property type="entry name" value="PROKAR_LIPOPROTEIN"/>
    <property type="match status" value="1"/>
</dbReference>
<evidence type="ECO:0000259" key="6">
    <source>
        <dbReference type="Pfam" id="PF03724"/>
    </source>
</evidence>
<feature type="domain" description="C-type lysozyme inhibitor" evidence="7">
    <location>
        <begin position="41"/>
        <end position="103"/>
    </location>
</feature>
<dbReference type="PANTHER" id="PTHR35535:SF1">
    <property type="entry name" value="HEAT SHOCK PROTEIN HSLJ"/>
    <property type="match status" value="1"/>
</dbReference>
<dbReference type="Gene3D" id="2.40.128.270">
    <property type="match status" value="1"/>
</dbReference>
<accession>A0ABU3VWA1</accession>
<dbReference type="RefSeq" id="WP_316973301.1">
    <property type="nucleotide sequence ID" value="NZ_JAWIIJ010000004.1"/>
</dbReference>
<keyword evidence="4" id="KW-0449">Lipoprotein</keyword>
<evidence type="ECO:0000256" key="2">
    <source>
        <dbReference type="ARBA" id="ARBA00023136"/>
    </source>
</evidence>
<dbReference type="Gene3D" id="2.40.128.200">
    <property type="match status" value="1"/>
</dbReference>
<evidence type="ECO:0000313" key="9">
    <source>
        <dbReference type="Proteomes" id="UP001269819"/>
    </source>
</evidence>
<keyword evidence="2" id="KW-0472">Membrane</keyword>